<evidence type="ECO:0000313" key="3">
    <source>
        <dbReference type="Proteomes" id="UP000232164"/>
    </source>
</evidence>
<dbReference type="STRING" id="1041146.GCA_000427985_00055"/>
<sequence>MGGETVSLLTSKTPPQPLPTRGRGYYAATLRNSLTANLAISTDADAGDNVGATSWPSPLWGGLGGVFSPTPNWRRPQ</sequence>
<reference evidence="2 3" key="1">
    <citation type="submission" date="2017-11" db="EMBL/GenBank/DDBJ databases">
        <authorList>
            <person name="Han C.G."/>
        </authorList>
    </citation>
    <scope>NUCLEOTIDE SEQUENCE [LARGE SCALE GENOMIC DNA]</scope>
    <source>
        <strain evidence="2 3">HCNT1</strain>
    </source>
</reference>
<comment type="caution">
    <text evidence="2">The sequence shown here is derived from an EMBL/GenBank/DDBJ whole genome shotgun (WGS) entry which is preliminary data.</text>
</comment>
<gene>
    <name evidence="2" type="ORF">CWR43_28550</name>
</gene>
<evidence type="ECO:0000313" key="2">
    <source>
        <dbReference type="EMBL" id="PKA40519.1"/>
    </source>
</evidence>
<dbReference type="AlphaFoldDB" id="A0A2N0D354"/>
<dbReference type="Proteomes" id="UP000232164">
    <property type="component" value="Unassembled WGS sequence"/>
</dbReference>
<dbReference type="EMBL" id="PIQN01000022">
    <property type="protein sequence ID" value="PKA40519.1"/>
    <property type="molecule type" value="Genomic_DNA"/>
</dbReference>
<organism evidence="2 3">
    <name type="scientific">Rhizobium sullae</name>
    <name type="common">Rhizobium hedysari</name>
    <dbReference type="NCBI Taxonomy" id="50338"/>
    <lineage>
        <taxon>Bacteria</taxon>
        <taxon>Pseudomonadati</taxon>
        <taxon>Pseudomonadota</taxon>
        <taxon>Alphaproteobacteria</taxon>
        <taxon>Hyphomicrobiales</taxon>
        <taxon>Rhizobiaceae</taxon>
        <taxon>Rhizobium/Agrobacterium group</taxon>
        <taxon>Rhizobium</taxon>
    </lineage>
</organism>
<evidence type="ECO:0000256" key="1">
    <source>
        <dbReference type="SAM" id="MobiDB-lite"/>
    </source>
</evidence>
<accession>A0A2N0D354</accession>
<reference evidence="2 3" key="2">
    <citation type="submission" date="2017-12" db="EMBL/GenBank/DDBJ databases">
        <title>Genome sequence of Rhizobium sullae HCNT1 isolated from Sulla coronaria nodules and featuring peculiar denitrification phenotypes.</title>
        <authorList>
            <person name="De Diego-Diaz B."/>
            <person name="Treu L."/>
            <person name="Campanaro S."/>
            <person name="Da Silva Duarte V."/>
            <person name="Basaglia M."/>
            <person name="Favaro L."/>
            <person name="Casella S."/>
            <person name="Squartini A."/>
        </authorList>
    </citation>
    <scope>NUCLEOTIDE SEQUENCE [LARGE SCALE GENOMIC DNA]</scope>
    <source>
        <strain evidence="2 3">HCNT1</strain>
    </source>
</reference>
<proteinExistence type="predicted"/>
<name>A0A2N0D354_RHISU</name>
<feature type="region of interest" description="Disordered" evidence="1">
    <location>
        <begin position="1"/>
        <end position="22"/>
    </location>
</feature>
<protein>
    <submittedName>
        <fullName evidence="2">Uncharacterized protein</fullName>
    </submittedName>
</protein>